<dbReference type="InterPro" id="IPR008279">
    <property type="entry name" value="PEP-util_enz_mobile_dom"/>
</dbReference>
<gene>
    <name evidence="3" type="ORF">AAEY27_03840</name>
</gene>
<dbReference type="RefSeq" id="WP_342323599.1">
    <property type="nucleotide sequence ID" value="NZ_CP151800.1"/>
</dbReference>
<dbReference type="Pfam" id="PF01326">
    <property type="entry name" value="PPDK_N"/>
    <property type="match status" value="1"/>
</dbReference>
<dbReference type="InterPro" id="IPR051549">
    <property type="entry name" value="PEP_Utilizing_Enz"/>
</dbReference>
<dbReference type="SUPFAM" id="SSF56059">
    <property type="entry name" value="Glutathione synthetase ATP-binding domain-like"/>
    <property type="match status" value="1"/>
</dbReference>
<dbReference type="InterPro" id="IPR002192">
    <property type="entry name" value="PPDK_AMP/ATP-bd"/>
</dbReference>
<dbReference type="Pfam" id="PF00391">
    <property type="entry name" value="PEP-utilizers"/>
    <property type="match status" value="1"/>
</dbReference>
<dbReference type="EC" id="2.7.9.2" evidence="3"/>
<keyword evidence="3" id="KW-0808">Transferase</keyword>
<evidence type="ECO:0000259" key="2">
    <source>
        <dbReference type="Pfam" id="PF01326"/>
    </source>
</evidence>
<dbReference type="InterPro" id="IPR036637">
    <property type="entry name" value="Phosphohistidine_dom_sf"/>
</dbReference>
<dbReference type="PANTHER" id="PTHR43615:SF1">
    <property type="entry name" value="PPDK_N DOMAIN-CONTAINING PROTEIN"/>
    <property type="match status" value="1"/>
</dbReference>
<dbReference type="Gene3D" id="3.30.470.20">
    <property type="entry name" value="ATP-grasp fold, B domain"/>
    <property type="match status" value="1"/>
</dbReference>
<dbReference type="NCBIfam" id="NF004883">
    <property type="entry name" value="PRK06241.2-4"/>
    <property type="match status" value="1"/>
</dbReference>
<organism evidence="3 4">
    <name type="scientific">Kosakonia calanthes</name>
    <dbReference type="NCBI Taxonomy" id="3139408"/>
    <lineage>
        <taxon>Bacteria</taxon>
        <taxon>Pseudomonadati</taxon>
        <taxon>Pseudomonadota</taxon>
        <taxon>Gammaproteobacteria</taxon>
        <taxon>Enterobacterales</taxon>
        <taxon>Enterobacteriaceae</taxon>
        <taxon>Kosakonia</taxon>
    </lineage>
</organism>
<dbReference type="EMBL" id="CP151800">
    <property type="protein sequence ID" value="WZV99041.1"/>
    <property type="molecule type" value="Genomic_DNA"/>
</dbReference>
<keyword evidence="4" id="KW-1185">Reference proteome</keyword>
<dbReference type="Gene3D" id="3.30.1490.20">
    <property type="entry name" value="ATP-grasp fold, A domain"/>
    <property type="match status" value="1"/>
</dbReference>
<dbReference type="Gene3D" id="3.50.30.10">
    <property type="entry name" value="Phosphohistidine domain"/>
    <property type="match status" value="1"/>
</dbReference>
<evidence type="ECO:0000259" key="1">
    <source>
        <dbReference type="Pfam" id="PF00391"/>
    </source>
</evidence>
<feature type="domain" description="PEP-utilising enzyme mobile" evidence="1">
    <location>
        <begin position="812"/>
        <end position="880"/>
    </location>
</feature>
<proteinExistence type="predicted"/>
<protein>
    <submittedName>
        <fullName evidence="3">Phosphoenolpyruvate synthase</fullName>
        <ecNumber evidence="3">2.7.9.2</ecNumber>
    </submittedName>
</protein>
<dbReference type="Proteomes" id="UP001466893">
    <property type="component" value="Chromosome"/>
</dbReference>
<dbReference type="PANTHER" id="PTHR43615">
    <property type="entry name" value="PHOSPHOENOLPYRUVATE SYNTHASE-RELATED"/>
    <property type="match status" value="1"/>
</dbReference>
<dbReference type="SUPFAM" id="SSF52009">
    <property type="entry name" value="Phosphohistidine domain"/>
    <property type="match status" value="1"/>
</dbReference>
<feature type="domain" description="Pyruvate phosphate dikinase AMP/ATP-binding" evidence="2">
    <location>
        <begin position="16"/>
        <end position="313"/>
    </location>
</feature>
<sequence length="893" mass="99648">MDSFYSAAEAVVLDDNQLGGKAANLLWLTSHAYPVPEWWIVTADTMETMLQQDETASQLRAQLSADASAQDIEVIAGKICARIAQLPLPDALMEALASLEADIFWAVRSSCSDEDTSHASFAGQMDSFLFQRGQMQLADAIRQVMMSAWSTRAVAYRLQKGLSLRAIRCSVIIQKMVEGETSGVLFTAHPVTGSRQTMLISAAWGTGEGVVSGQCSTDEFTVPLHGDDFTQALSQKTTAVVFDKRGGSGTKEISLDEDKAAAASLTAQQVLALRALGADIAKQLRAPQDIEWTIKDNHIYLLQTRPITHLPKDHGCVNDTLICDNANIQESYCGITTPLTFSFARAAYATVYEQTLRLIGSSAKESDARKTITDNMLTLVRGRVYYNIQNWYRALLLLPSFNMNKTDMEAMMGLEEPVDIVQDKQLSRREKLLTLPAMINMAARLLYAQLTLETRVRTFLQHYGDVQAHVDRDNLHTLSPAQLIELLKYLDENLLTRWTAPIINDFYVARFNGKVQRVLKALWPQESARISGDLLVDDGNLISTEPTKRLLAMSIYARQRPQLAAMILNDNGTHLLPRLRQQDPRFYQQCIDYIALYGDRTMGELKLETLTLRQDPRFLFTILRNYLSAETLPKSQKGKLKAAAEDEVFARLLQQCGKRQLARFTRHLGKLRRAIHNRETMRFTRTKMFALYRDIYLQLGQQLALEGVLADARDIFWLTRDEIYQGKDGTAVQTGLKTLIAQRRAEYEHYKQQEEPANRFSLTQTLFQQQTLRPQSAATNGAELRGTGCYPGNVEAPVSLVFAPENASNLAGKILCTVRTDPGWAPLFPGLSGLIVERGSMLSHSAIIAREMGIPAIVGVPDITRRLQDGETVRMDGGSGLIVRLAEQKGEDA</sequence>
<reference evidence="3 4" key="1">
    <citation type="submission" date="2024-04" db="EMBL/GenBank/DDBJ databases">
        <title>Kosakonia calanthae sp. nov., a halophilic bacterium isolated from leaves of Calanthe tiplacata.</title>
        <authorList>
            <person name="Wu P."/>
        </authorList>
    </citation>
    <scope>NUCLEOTIDE SEQUENCE [LARGE SCALE GENOMIC DNA]</scope>
    <source>
        <strain evidence="3 4">BYX6</strain>
    </source>
</reference>
<name>A0ABZ3B6T0_9ENTR</name>
<dbReference type="GO" id="GO:0008986">
    <property type="term" value="F:pyruvate, water dikinase activity"/>
    <property type="evidence" value="ECO:0007669"/>
    <property type="project" value="UniProtKB-EC"/>
</dbReference>
<dbReference type="InterPro" id="IPR013815">
    <property type="entry name" value="ATP_grasp_subdomain_1"/>
</dbReference>
<evidence type="ECO:0000313" key="4">
    <source>
        <dbReference type="Proteomes" id="UP001466893"/>
    </source>
</evidence>
<evidence type="ECO:0000313" key="3">
    <source>
        <dbReference type="EMBL" id="WZV99041.1"/>
    </source>
</evidence>
<accession>A0ABZ3B6T0</accession>